<dbReference type="EMBL" id="ACZI02000003">
    <property type="protein sequence ID" value="EFV14149.1"/>
    <property type="molecule type" value="Genomic_DNA"/>
</dbReference>
<evidence type="ECO:0000313" key="7">
    <source>
        <dbReference type="EMBL" id="EFV14149.1"/>
    </source>
</evidence>
<evidence type="ECO:0000256" key="3">
    <source>
        <dbReference type="ARBA" id="ARBA00022475"/>
    </source>
</evidence>
<keyword evidence="8" id="KW-1185">Reference proteome</keyword>
<accession>E5XNE0</accession>
<dbReference type="RefSeq" id="WP_007468558.1">
    <property type="nucleotide sequence ID" value="NZ_KI391954.1"/>
</dbReference>
<dbReference type="Pfam" id="PF05423">
    <property type="entry name" value="Mycobact_memb"/>
    <property type="match status" value="1"/>
</dbReference>
<evidence type="ECO:0000256" key="1">
    <source>
        <dbReference type="ARBA" id="ARBA00004236"/>
    </source>
</evidence>
<organism evidence="7 8">
    <name type="scientific">Segniliparus rugosus (strain ATCC BAA-974 / DSM 45345 / CCUG 50838 / CIP 108380 / JCM 13579 / CDC 945)</name>
    <dbReference type="NCBI Taxonomy" id="679197"/>
    <lineage>
        <taxon>Bacteria</taxon>
        <taxon>Bacillati</taxon>
        <taxon>Actinomycetota</taxon>
        <taxon>Actinomycetes</taxon>
        <taxon>Mycobacteriales</taxon>
        <taxon>Segniliparaceae</taxon>
        <taxon>Segniliparus</taxon>
    </lineage>
</organism>
<evidence type="ECO:0000256" key="2">
    <source>
        <dbReference type="ARBA" id="ARBA00007531"/>
    </source>
</evidence>
<evidence type="ECO:0000256" key="6">
    <source>
        <dbReference type="ARBA" id="ARBA00023136"/>
    </source>
</evidence>
<dbReference type="GO" id="GO:0005886">
    <property type="term" value="C:plasma membrane"/>
    <property type="evidence" value="ECO:0007669"/>
    <property type="project" value="UniProtKB-SubCell"/>
</dbReference>
<comment type="subcellular location">
    <subcellularLocation>
        <location evidence="1">Cell membrane</location>
    </subcellularLocation>
</comment>
<dbReference type="InterPro" id="IPR008693">
    <property type="entry name" value="MmpS"/>
</dbReference>
<keyword evidence="4" id="KW-0812">Transmembrane</keyword>
<dbReference type="HOGENOM" id="CLU_119497_0_0_11"/>
<dbReference type="AlphaFoldDB" id="E5XNE0"/>
<keyword evidence="5" id="KW-1133">Transmembrane helix</keyword>
<protein>
    <submittedName>
        <fullName evidence="7">Uncharacterized protein</fullName>
    </submittedName>
</protein>
<comment type="similarity">
    <text evidence="2">Belongs to the MmpS family.</text>
</comment>
<dbReference type="eggNOG" id="ENOG503228Z">
    <property type="taxonomic scope" value="Bacteria"/>
</dbReference>
<dbReference type="InterPro" id="IPR038468">
    <property type="entry name" value="MmpS_C"/>
</dbReference>
<dbReference type="Proteomes" id="UP000004816">
    <property type="component" value="Unassembled WGS sequence"/>
</dbReference>
<evidence type="ECO:0000256" key="4">
    <source>
        <dbReference type="ARBA" id="ARBA00022692"/>
    </source>
</evidence>
<keyword evidence="3" id="KW-1003">Cell membrane</keyword>
<proteinExistence type="inferred from homology"/>
<dbReference type="Gene3D" id="2.60.40.2880">
    <property type="entry name" value="MmpS1-5, C-terminal soluble domain"/>
    <property type="match status" value="1"/>
</dbReference>
<reference evidence="7 8" key="1">
    <citation type="journal article" date="2011" name="Stand. Genomic Sci.">
        <title>High quality draft genome sequence of Segniliparus rugosus CDC 945(T)= (ATCC BAA-974(T)).</title>
        <authorList>
            <person name="Earl A.M."/>
            <person name="Desjardins C.A."/>
            <person name="Fitzgerald M.G."/>
            <person name="Arachchi H.M."/>
            <person name="Zeng Q."/>
            <person name="Mehta T."/>
            <person name="Griggs A."/>
            <person name="Birren B.W."/>
            <person name="Toney N.C."/>
            <person name="Carr J."/>
            <person name="Posey J."/>
            <person name="Butler W.R."/>
        </authorList>
    </citation>
    <scope>NUCLEOTIDE SEQUENCE [LARGE SCALE GENOMIC DNA]</scope>
    <source>
        <strain evidence="8">ATCC BAA-974 / DSM 45345 / CCUG 50838 / CIP 108380 / JCM 13579 / CDC 945</strain>
    </source>
</reference>
<evidence type="ECO:0000256" key="5">
    <source>
        <dbReference type="ARBA" id="ARBA00022989"/>
    </source>
</evidence>
<gene>
    <name evidence="7" type="ORF">HMPREF9336_01066</name>
</gene>
<name>E5XNE0_SEGRC</name>
<comment type="caution">
    <text evidence="7">The sequence shown here is derived from an EMBL/GenBank/DDBJ whole genome shotgun (WGS) entry which is preliminary data.</text>
</comment>
<dbReference type="OrthoDB" id="4554107at2"/>
<keyword evidence="6" id="KW-0472">Membrane</keyword>
<sequence length="137" mass="14447">MKSSWVYLVSLFVLAAAGVFIAVVRTSPIPDQAVGYVDIAPTLGTFAERTVEYEANGPRGAPVTVSYLDENAHARDVATTLPWQQSVHATTPAVMASLVVQSRTAGVGCGILIDGKLRDEQFSNSPAGVVNCKVRVG</sequence>
<evidence type="ECO:0000313" key="8">
    <source>
        <dbReference type="Proteomes" id="UP000004816"/>
    </source>
</evidence>